<reference evidence="6" key="2">
    <citation type="submission" date="2015-06" db="UniProtKB">
        <authorList>
            <consortium name="EnsemblPlants"/>
        </authorList>
    </citation>
    <scope>IDENTIFICATION</scope>
    <source>
        <strain evidence="6">cv. Heinz 1706</strain>
    </source>
</reference>
<dbReference type="InterPro" id="IPR045051">
    <property type="entry name" value="SBT"/>
</dbReference>
<dbReference type="eggNOG" id="ENOG502QT5U">
    <property type="taxonomic scope" value="Eukaryota"/>
</dbReference>
<name>K4AYH3_SOLLC</name>
<dbReference type="PANTHER" id="PTHR10795">
    <property type="entry name" value="PROPROTEIN CONVERTASE SUBTILISIN/KEXIN"/>
    <property type="match status" value="1"/>
</dbReference>
<dbReference type="AlphaFoldDB" id="K4AYH3"/>
<keyword evidence="7" id="KW-1185">Reference proteome</keyword>
<dbReference type="GO" id="GO:0004252">
    <property type="term" value="F:serine-type endopeptidase activity"/>
    <property type="evidence" value="ECO:0007669"/>
    <property type="project" value="InterPro"/>
</dbReference>
<dbReference type="GO" id="GO:0006508">
    <property type="term" value="P:proteolysis"/>
    <property type="evidence" value="ECO:0007669"/>
    <property type="project" value="InterPro"/>
</dbReference>
<comment type="caution">
    <text evidence="3">Lacks conserved residue(s) required for the propagation of feature annotation.</text>
</comment>
<dbReference type="InterPro" id="IPR000209">
    <property type="entry name" value="Peptidase_S8/S53_dom"/>
</dbReference>
<dbReference type="PaxDb" id="4081-Solyc01g087830.1.1"/>
<evidence type="ECO:0008006" key="8">
    <source>
        <dbReference type="Google" id="ProtNLM"/>
    </source>
</evidence>
<evidence type="ECO:0000259" key="4">
    <source>
        <dbReference type="Pfam" id="PF00082"/>
    </source>
</evidence>
<dbReference type="Gramene" id="Solyc01g087830.1.1">
    <property type="protein sequence ID" value="Solyc01g087830.1.1"/>
    <property type="gene ID" value="Solyc01g087830.1"/>
</dbReference>
<evidence type="ECO:0000313" key="6">
    <source>
        <dbReference type="EnsemblPlants" id="Solyc01g087830.1.1"/>
    </source>
</evidence>
<evidence type="ECO:0000256" key="1">
    <source>
        <dbReference type="ARBA" id="ARBA00011073"/>
    </source>
</evidence>
<accession>K4AYH3</accession>
<evidence type="ECO:0000259" key="5">
    <source>
        <dbReference type="Pfam" id="PF17766"/>
    </source>
</evidence>
<dbReference type="InterPro" id="IPR036852">
    <property type="entry name" value="Peptidase_S8/S53_dom_sf"/>
</dbReference>
<sequence length="249" mass="27062">MVLPYWNFAKGVSHFGYASGTARGVAQRARLAVYKLSFKEGTFTSDLIAAMDQAVADGVDMMSFSFGSRFVPMYEDAISIASFGAMMQGVLVSASAGNRGLDTGTLKNGSPWILCVKAAHPEWSPSAIRSAMMTTADPLDNTVKPIIDSDINREATPLAMGSGHVNPNRQFKTIARSPANHNCSDPSADLNYPSFIALYNNEGNYTCLEQEFRRKVTNVGQGAVTYKAKIKKTQELKSFSVTTNFDVQE</sequence>
<feature type="domain" description="Subtilisin-like protease fibronectin type-III" evidence="5">
    <location>
        <begin position="189"/>
        <end position="236"/>
    </location>
</feature>
<feature type="domain" description="Peptidase S8/S53" evidence="4">
    <location>
        <begin position="22"/>
        <end position="100"/>
    </location>
</feature>
<dbReference type="EnsemblPlants" id="Solyc01g087830.1.1">
    <property type="protein sequence ID" value="Solyc01g087830.1.1"/>
    <property type="gene ID" value="Solyc01g087830.1"/>
</dbReference>
<dbReference type="InParanoid" id="K4AYH3"/>
<dbReference type="InterPro" id="IPR041469">
    <property type="entry name" value="Subtilisin-like_FN3"/>
</dbReference>
<dbReference type="Pfam" id="PF17766">
    <property type="entry name" value="fn3_6"/>
    <property type="match status" value="1"/>
</dbReference>
<dbReference type="SUPFAM" id="SSF52743">
    <property type="entry name" value="Subtilisin-like"/>
    <property type="match status" value="1"/>
</dbReference>
<evidence type="ECO:0000313" key="7">
    <source>
        <dbReference type="Proteomes" id="UP000004994"/>
    </source>
</evidence>
<dbReference type="Pfam" id="PF00082">
    <property type="entry name" value="Peptidase_S8"/>
    <property type="match status" value="1"/>
</dbReference>
<reference evidence="6" key="1">
    <citation type="journal article" date="2012" name="Nature">
        <title>The tomato genome sequence provides insights into fleshy fruit evolution.</title>
        <authorList>
            <consortium name="Tomato Genome Consortium"/>
        </authorList>
    </citation>
    <scope>NUCLEOTIDE SEQUENCE [LARGE SCALE GENOMIC DNA]</scope>
    <source>
        <strain evidence="6">cv. Heinz 1706</strain>
    </source>
</reference>
<dbReference type="Gene3D" id="2.60.40.2310">
    <property type="match status" value="1"/>
</dbReference>
<evidence type="ECO:0000256" key="3">
    <source>
        <dbReference type="PROSITE-ProRule" id="PRU01240"/>
    </source>
</evidence>
<dbReference type="Gene3D" id="3.40.50.200">
    <property type="entry name" value="Peptidase S8/S53 domain"/>
    <property type="match status" value="2"/>
</dbReference>
<dbReference type="Proteomes" id="UP000004994">
    <property type="component" value="Chromosome 1"/>
</dbReference>
<keyword evidence="2" id="KW-0732">Signal</keyword>
<organism evidence="6">
    <name type="scientific">Solanum lycopersicum</name>
    <name type="common">Tomato</name>
    <name type="synonym">Lycopersicon esculentum</name>
    <dbReference type="NCBI Taxonomy" id="4081"/>
    <lineage>
        <taxon>Eukaryota</taxon>
        <taxon>Viridiplantae</taxon>
        <taxon>Streptophyta</taxon>
        <taxon>Embryophyta</taxon>
        <taxon>Tracheophyta</taxon>
        <taxon>Spermatophyta</taxon>
        <taxon>Magnoliopsida</taxon>
        <taxon>eudicotyledons</taxon>
        <taxon>Gunneridae</taxon>
        <taxon>Pentapetalae</taxon>
        <taxon>asterids</taxon>
        <taxon>lamiids</taxon>
        <taxon>Solanales</taxon>
        <taxon>Solanaceae</taxon>
        <taxon>Solanoideae</taxon>
        <taxon>Solaneae</taxon>
        <taxon>Solanum</taxon>
        <taxon>Solanum subgen. Lycopersicon</taxon>
    </lineage>
</organism>
<comment type="similarity">
    <text evidence="1 3">Belongs to the peptidase S8 family.</text>
</comment>
<dbReference type="HOGENOM" id="CLU_1117311_0_0_1"/>
<dbReference type="STRING" id="4081.K4AYH3"/>
<dbReference type="PhylomeDB" id="K4AYH3"/>
<dbReference type="PROSITE" id="PS51892">
    <property type="entry name" value="SUBTILASE"/>
    <property type="match status" value="1"/>
</dbReference>
<protein>
    <recommendedName>
        <fullName evidence="8">Peptidase S8/S53 domain-containing protein</fullName>
    </recommendedName>
</protein>
<evidence type="ECO:0000256" key="2">
    <source>
        <dbReference type="ARBA" id="ARBA00022729"/>
    </source>
</evidence>
<proteinExistence type="inferred from homology"/>